<evidence type="ECO:0000256" key="4">
    <source>
        <dbReference type="ARBA" id="ARBA00022475"/>
    </source>
</evidence>
<feature type="domain" description="EamA" evidence="9">
    <location>
        <begin position="151"/>
        <end position="281"/>
    </location>
</feature>
<organism evidence="10 11">
    <name type="scientific">Sulfitobacter aestuariivivens</name>
    <dbReference type="NCBI Taxonomy" id="2766981"/>
    <lineage>
        <taxon>Bacteria</taxon>
        <taxon>Pseudomonadati</taxon>
        <taxon>Pseudomonadota</taxon>
        <taxon>Alphaproteobacteria</taxon>
        <taxon>Rhodobacterales</taxon>
        <taxon>Roseobacteraceae</taxon>
        <taxon>Sulfitobacter</taxon>
    </lineage>
</organism>
<proteinExistence type="inferred from homology"/>
<dbReference type="InterPro" id="IPR037185">
    <property type="entry name" value="EmrE-like"/>
</dbReference>
<dbReference type="SUPFAM" id="SSF103481">
    <property type="entry name" value="Multidrug resistance efflux transporter EmrE"/>
    <property type="match status" value="2"/>
</dbReference>
<keyword evidence="5 8" id="KW-0812">Transmembrane</keyword>
<accession>A0A927D413</accession>
<dbReference type="PANTHER" id="PTHR22911:SF137">
    <property type="entry name" value="SOLUTE CARRIER FAMILY 35 MEMBER G2-RELATED"/>
    <property type="match status" value="1"/>
</dbReference>
<feature type="transmembrane region" description="Helical" evidence="8">
    <location>
        <begin position="211"/>
        <end position="229"/>
    </location>
</feature>
<evidence type="ECO:0000256" key="8">
    <source>
        <dbReference type="SAM" id="Phobius"/>
    </source>
</evidence>
<keyword evidence="6 8" id="KW-1133">Transmembrane helix</keyword>
<dbReference type="InterPro" id="IPR004626">
    <property type="entry name" value="RarD"/>
</dbReference>
<comment type="subcellular location">
    <subcellularLocation>
        <location evidence="1">Cell membrane</location>
        <topology evidence="1">Multi-pass membrane protein</topology>
    </subcellularLocation>
</comment>
<feature type="domain" description="EamA" evidence="9">
    <location>
        <begin position="6"/>
        <end position="142"/>
    </location>
</feature>
<keyword evidence="3" id="KW-0813">Transport</keyword>
<evidence type="ECO:0000256" key="1">
    <source>
        <dbReference type="ARBA" id="ARBA00004651"/>
    </source>
</evidence>
<feature type="transmembrane region" description="Helical" evidence="8">
    <location>
        <begin position="126"/>
        <end position="143"/>
    </location>
</feature>
<feature type="transmembrane region" description="Helical" evidence="8">
    <location>
        <begin position="241"/>
        <end position="259"/>
    </location>
</feature>
<sequence>MSDATKGLIAMIGACIIWGLSPIAFRAMTGIPPLEVLAHRGIWSLVIFAVVLLLQGRIFELWTALTHRQNLLLISTAACLIMGGWWLFIWAVQTGKTTQTALGFYIFPLVAVLFGRVIFGERLSPLRWAAVAMVGLAALLLTYGAGTAPWIALILATNFALYGVIKKRLDMGPVVSVTAEVLIMAPVLVLILWQSSHNSAGHFGGWNSDTALLIFAGPLTAIPLILFSYATRRLTMTSTGLISYINPTLQFFCAVALFMEPFTTWHGVAFALIWAALALYSWASYGAENAATRPASAASASGTRSR</sequence>
<keyword evidence="4" id="KW-1003">Cell membrane</keyword>
<gene>
    <name evidence="10" type="primary">rarD</name>
    <name evidence="10" type="ORF">H9Q16_00770</name>
</gene>
<dbReference type="EMBL" id="JACTAG010000001">
    <property type="protein sequence ID" value="MBD3662446.1"/>
    <property type="molecule type" value="Genomic_DNA"/>
</dbReference>
<keyword evidence="7 8" id="KW-0472">Membrane</keyword>
<dbReference type="AlphaFoldDB" id="A0A927D413"/>
<dbReference type="Pfam" id="PF00892">
    <property type="entry name" value="EamA"/>
    <property type="match status" value="2"/>
</dbReference>
<dbReference type="NCBIfam" id="TIGR00688">
    <property type="entry name" value="rarD"/>
    <property type="match status" value="1"/>
</dbReference>
<feature type="transmembrane region" description="Helical" evidence="8">
    <location>
        <begin position="149"/>
        <end position="165"/>
    </location>
</feature>
<evidence type="ECO:0000313" key="10">
    <source>
        <dbReference type="EMBL" id="MBD3662446.1"/>
    </source>
</evidence>
<feature type="transmembrane region" description="Helical" evidence="8">
    <location>
        <begin position="7"/>
        <end position="29"/>
    </location>
</feature>
<dbReference type="PANTHER" id="PTHR22911">
    <property type="entry name" value="ACYL-MALONYL CONDENSING ENZYME-RELATED"/>
    <property type="match status" value="1"/>
</dbReference>
<keyword evidence="11" id="KW-1185">Reference proteome</keyword>
<reference evidence="10" key="1">
    <citation type="submission" date="2020-08" db="EMBL/GenBank/DDBJ databases">
        <title>Sulfitobacter aestuariivivens sp. nov., isolated from a tidal flat.</title>
        <authorList>
            <person name="Park S."/>
            <person name="Yoon J.-H."/>
        </authorList>
    </citation>
    <scope>NUCLEOTIDE SEQUENCE</scope>
    <source>
        <strain evidence="10">TSTF-M16</strain>
    </source>
</reference>
<feature type="transmembrane region" description="Helical" evidence="8">
    <location>
        <begin position="102"/>
        <end position="119"/>
    </location>
</feature>
<dbReference type="Proteomes" id="UP000635142">
    <property type="component" value="Unassembled WGS sequence"/>
</dbReference>
<dbReference type="RefSeq" id="WP_191073483.1">
    <property type="nucleotide sequence ID" value="NZ_JACTAG010000001.1"/>
</dbReference>
<feature type="transmembrane region" description="Helical" evidence="8">
    <location>
        <begin position="41"/>
        <end position="59"/>
    </location>
</feature>
<feature type="transmembrane region" description="Helical" evidence="8">
    <location>
        <begin position="265"/>
        <end position="283"/>
    </location>
</feature>
<evidence type="ECO:0000256" key="2">
    <source>
        <dbReference type="ARBA" id="ARBA00007362"/>
    </source>
</evidence>
<evidence type="ECO:0000256" key="6">
    <source>
        <dbReference type="ARBA" id="ARBA00022989"/>
    </source>
</evidence>
<evidence type="ECO:0000256" key="3">
    <source>
        <dbReference type="ARBA" id="ARBA00022448"/>
    </source>
</evidence>
<comment type="caution">
    <text evidence="10">The sequence shown here is derived from an EMBL/GenBank/DDBJ whole genome shotgun (WGS) entry which is preliminary data.</text>
</comment>
<name>A0A927D413_9RHOB</name>
<evidence type="ECO:0000256" key="7">
    <source>
        <dbReference type="ARBA" id="ARBA00023136"/>
    </source>
</evidence>
<protein>
    <submittedName>
        <fullName evidence="10">EamA family transporter RarD</fullName>
    </submittedName>
</protein>
<dbReference type="GO" id="GO:0005886">
    <property type="term" value="C:plasma membrane"/>
    <property type="evidence" value="ECO:0007669"/>
    <property type="project" value="UniProtKB-SubCell"/>
</dbReference>
<dbReference type="InterPro" id="IPR000620">
    <property type="entry name" value="EamA_dom"/>
</dbReference>
<feature type="transmembrane region" description="Helical" evidence="8">
    <location>
        <begin position="71"/>
        <end position="90"/>
    </location>
</feature>
<evidence type="ECO:0000259" key="9">
    <source>
        <dbReference type="Pfam" id="PF00892"/>
    </source>
</evidence>
<feature type="transmembrane region" description="Helical" evidence="8">
    <location>
        <begin position="172"/>
        <end position="191"/>
    </location>
</feature>
<evidence type="ECO:0000256" key="5">
    <source>
        <dbReference type="ARBA" id="ARBA00022692"/>
    </source>
</evidence>
<evidence type="ECO:0000313" key="11">
    <source>
        <dbReference type="Proteomes" id="UP000635142"/>
    </source>
</evidence>
<comment type="similarity">
    <text evidence="2">Belongs to the EamA transporter family.</text>
</comment>